<dbReference type="SUPFAM" id="SSF52166">
    <property type="entry name" value="Ribosomal protein L4"/>
    <property type="match status" value="1"/>
</dbReference>
<feature type="compositionally biased region" description="Basic residues" evidence="6">
    <location>
        <begin position="63"/>
        <end position="77"/>
    </location>
</feature>
<comment type="similarity">
    <text evidence="1 5">Belongs to the universal ribosomal protein uL4 family.</text>
</comment>
<comment type="function">
    <text evidence="5">Forms part of the polypeptide exit tunnel.</text>
</comment>
<comment type="function">
    <text evidence="5">One of the primary rRNA binding proteins, this protein initially binds near the 5'-end of the 23S rRNA. It is important during the early stages of 50S assembly. It makes multiple contacts with different domains of the 23S rRNA in the assembled 50S subunit and ribosome.</text>
</comment>
<dbReference type="Proteomes" id="UP000176988">
    <property type="component" value="Unassembled WGS sequence"/>
</dbReference>
<sequence>MPKVKIYNTEGKSVGEKDLRDDVFGINVKPEVVHEVMLSVMANTHGSYAHTKTRGDVSGGGKKPWKQKGTGRARHGSSRSPIWVGGGVTFGPRSERDYSVKVNRKTQRQAMLMTLSDLVNNDRLILIESFGVKDGKTKEFATVIGKLPLSTVKKLLAVSDKSDAVLRRSTGNIPGVTLRNVGDLGFMDVLNSEYLLMTPEAADKIEQKFTAVKA</sequence>
<evidence type="ECO:0000313" key="7">
    <source>
        <dbReference type="EMBL" id="OGM01284.1"/>
    </source>
</evidence>
<dbReference type="STRING" id="1802424.A2480_02045"/>
<evidence type="ECO:0000256" key="5">
    <source>
        <dbReference type="HAMAP-Rule" id="MF_01328"/>
    </source>
</evidence>
<dbReference type="NCBIfam" id="TIGR03953">
    <property type="entry name" value="rplD_bact"/>
    <property type="match status" value="1"/>
</dbReference>
<evidence type="ECO:0000256" key="1">
    <source>
        <dbReference type="ARBA" id="ARBA00010528"/>
    </source>
</evidence>
<reference evidence="7 8" key="1">
    <citation type="journal article" date="2016" name="Nat. Commun.">
        <title>Thousands of microbial genomes shed light on interconnected biogeochemical processes in an aquifer system.</title>
        <authorList>
            <person name="Anantharaman K."/>
            <person name="Brown C.T."/>
            <person name="Hug L.A."/>
            <person name="Sharon I."/>
            <person name="Castelle C.J."/>
            <person name="Probst A.J."/>
            <person name="Thomas B.C."/>
            <person name="Singh A."/>
            <person name="Wilkins M.J."/>
            <person name="Karaoz U."/>
            <person name="Brodie E.L."/>
            <person name="Williams K.H."/>
            <person name="Hubbard S.S."/>
            <person name="Banfield J.F."/>
        </authorList>
    </citation>
    <scope>NUCLEOTIDE SEQUENCE [LARGE SCALE GENOMIC DNA]</scope>
</reference>
<dbReference type="GO" id="GO:0019843">
    <property type="term" value="F:rRNA binding"/>
    <property type="evidence" value="ECO:0007669"/>
    <property type="project" value="UniProtKB-UniRule"/>
</dbReference>
<protein>
    <recommendedName>
        <fullName evidence="4 5">Large ribosomal subunit protein uL4</fullName>
    </recommendedName>
</protein>
<evidence type="ECO:0000313" key="8">
    <source>
        <dbReference type="Proteomes" id="UP000176988"/>
    </source>
</evidence>
<feature type="region of interest" description="Disordered" evidence="6">
    <location>
        <begin position="49"/>
        <end position="79"/>
    </location>
</feature>
<evidence type="ECO:0000256" key="6">
    <source>
        <dbReference type="SAM" id="MobiDB-lite"/>
    </source>
</evidence>
<keyword evidence="3 5" id="KW-0687">Ribonucleoprotein</keyword>
<comment type="subunit">
    <text evidence="5">Part of the 50S ribosomal subunit.</text>
</comment>
<dbReference type="Gene3D" id="3.40.1370.10">
    <property type="match status" value="1"/>
</dbReference>
<evidence type="ECO:0000256" key="2">
    <source>
        <dbReference type="ARBA" id="ARBA00022980"/>
    </source>
</evidence>
<comment type="caution">
    <text evidence="7">The sequence shown here is derived from an EMBL/GenBank/DDBJ whole genome shotgun (WGS) entry which is preliminary data.</text>
</comment>
<gene>
    <name evidence="5" type="primary">rplD</name>
    <name evidence="7" type="ORF">A2480_02045</name>
</gene>
<dbReference type="Pfam" id="PF00573">
    <property type="entry name" value="Ribosomal_L4"/>
    <property type="match status" value="1"/>
</dbReference>
<accession>A0A1F7WEM7</accession>
<dbReference type="InterPro" id="IPR013005">
    <property type="entry name" value="Ribosomal_uL4-like"/>
</dbReference>
<dbReference type="PANTHER" id="PTHR10746:SF6">
    <property type="entry name" value="LARGE RIBOSOMAL SUBUNIT PROTEIN UL4M"/>
    <property type="match status" value="1"/>
</dbReference>
<dbReference type="AlphaFoldDB" id="A0A1F7WEM7"/>
<organism evidence="7 8">
    <name type="scientific">Candidatus Uhrbacteria bacterium RIFOXYC2_FULL_47_19</name>
    <dbReference type="NCBI Taxonomy" id="1802424"/>
    <lineage>
        <taxon>Bacteria</taxon>
        <taxon>Candidatus Uhriibacteriota</taxon>
    </lineage>
</organism>
<keyword evidence="2 5" id="KW-0689">Ribosomal protein</keyword>
<dbReference type="InterPro" id="IPR023574">
    <property type="entry name" value="Ribosomal_uL4_dom_sf"/>
</dbReference>
<proteinExistence type="inferred from homology"/>
<keyword evidence="5" id="KW-0699">rRNA-binding</keyword>
<dbReference type="HAMAP" id="MF_01328_B">
    <property type="entry name" value="Ribosomal_uL4_B"/>
    <property type="match status" value="1"/>
</dbReference>
<evidence type="ECO:0000256" key="3">
    <source>
        <dbReference type="ARBA" id="ARBA00023274"/>
    </source>
</evidence>
<dbReference type="InterPro" id="IPR002136">
    <property type="entry name" value="Ribosomal_uL4"/>
</dbReference>
<dbReference type="GO" id="GO:1990904">
    <property type="term" value="C:ribonucleoprotein complex"/>
    <property type="evidence" value="ECO:0007669"/>
    <property type="project" value="UniProtKB-KW"/>
</dbReference>
<dbReference type="GO" id="GO:0005840">
    <property type="term" value="C:ribosome"/>
    <property type="evidence" value="ECO:0007669"/>
    <property type="project" value="UniProtKB-KW"/>
</dbReference>
<dbReference type="PANTHER" id="PTHR10746">
    <property type="entry name" value="50S RIBOSOMAL PROTEIN L4"/>
    <property type="match status" value="1"/>
</dbReference>
<dbReference type="EMBL" id="MGFG01000010">
    <property type="protein sequence ID" value="OGM01284.1"/>
    <property type="molecule type" value="Genomic_DNA"/>
</dbReference>
<name>A0A1F7WEM7_9BACT</name>
<dbReference type="GO" id="GO:0003735">
    <property type="term" value="F:structural constituent of ribosome"/>
    <property type="evidence" value="ECO:0007669"/>
    <property type="project" value="InterPro"/>
</dbReference>
<dbReference type="GO" id="GO:0006412">
    <property type="term" value="P:translation"/>
    <property type="evidence" value="ECO:0007669"/>
    <property type="project" value="UniProtKB-UniRule"/>
</dbReference>
<keyword evidence="5" id="KW-0694">RNA-binding</keyword>
<evidence type="ECO:0000256" key="4">
    <source>
        <dbReference type="ARBA" id="ARBA00035244"/>
    </source>
</evidence>